<accession>A0A0S3RX57</accession>
<sequence>MGYGMSIRMLGWECVLSYVQITMHLQEMTRTTMRFKVLNVELLPKIVVPLNGKLFQLKSLVKGENLQQLLIGMKA</sequence>
<protein>
    <submittedName>
        <fullName evidence="1">Uncharacterized protein</fullName>
    </submittedName>
</protein>
<name>A0A0S3RX57_PHAAN</name>
<evidence type="ECO:0000313" key="2">
    <source>
        <dbReference type="Proteomes" id="UP000291084"/>
    </source>
</evidence>
<evidence type="ECO:0000313" key="1">
    <source>
        <dbReference type="EMBL" id="BAT85184.1"/>
    </source>
</evidence>
<keyword evidence="2" id="KW-1185">Reference proteome</keyword>
<dbReference type="EMBL" id="AP015037">
    <property type="protein sequence ID" value="BAT85184.1"/>
    <property type="molecule type" value="Genomic_DNA"/>
</dbReference>
<dbReference type="Proteomes" id="UP000291084">
    <property type="component" value="Chromosome 4"/>
</dbReference>
<organism evidence="1 2">
    <name type="scientific">Vigna angularis var. angularis</name>
    <dbReference type="NCBI Taxonomy" id="157739"/>
    <lineage>
        <taxon>Eukaryota</taxon>
        <taxon>Viridiplantae</taxon>
        <taxon>Streptophyta</taxon>
        <taxon>Embryophyta</taxon>
        <taxon>Tracheophyta</taxon>
        <taxon>Spermatophyta</taxon>
        <taxon>Magnoliopsida</taxon>
        <taxon>eudicotyledons</taxon>
        <taxon>Gunneridae</taxon>
        <taxon>Pentapetalae</taxon>
        <taxon>rosids</taxon>
        <taxon>fabids</taxon>
        <taxon>Fabales</taxon>
        <taxon>Fabaceae</taxon>
        <taxon>Papilionoideae</taxon>
        <taxon>50 kb inversion clade</taxon>
        <taxon>NPAAA clade</taxon>
        <taxon>indigoferoid/millettioid clade</taxon>
        <taxon>Phaseoleae</taxon>
        <taxon>Vigna</taxon>
    </lineage>
</organism>
<gene>
    <name evidence="1" type="primary">Vigan.04G269500</name>
    <name evidence="1" type="ORF">VIGAN_04269500</name>
</gene>
<dbReference type="AlphaFoldDB" id="A0A0S3RX57"/>
<reference evidence="1 2" key="1">
    <citation type="journal article" date="2015" name="Sci. Rep.">
        <title>The power of single molecule real-time sequencing technology in the de novo assembly of a eukaryotic genome.</title>
        <authorList>
            <person name="Sakai H."/>
            <person name="Naito K."/>
            <person name="Ogiso-Tanaka E."/>
            <person name="Takahashi Y."/>
            <person name="Iseki K."/>
            <person name="Muto C."/>
            <person name="Satou K."/>
            <person name="Teruya K."/>
            <person name="Shiroma A."/>
            <person name="Shimoji M."/>
            <person name="Hirano T."/>
            <person name="Itoh T."/>
            <person name="Kaga A."/>
            <person name="Tomooka N."/>
        </authorList>
    </citation>
    <scope>NUCLEOTIDE SEQUENCE [LARGE SCALE GENOMIC DNA]</scope>
    <source>
        <strain evidence="2">cv. Shumari</strain>
    </source>
</reference>
<proteinExistence type="predicted"/>